<dbReference type="NCBIfam" id="NF001985">
    <property type="entry name" value="PRK00777.1"/>
    <property type="match status" value="1"/>
</dbReference>
<name>A0A0G0E3G5_UNCC3</name>
<comment type="caution">
    <text evidence="4">The sequence shown here is derived from an EMBL/GenBank/DDBJ whole genome shotgun (WGS) entry which is preliminary data.</text>
</comment>
<dbReference type="Pfam" id="PF04019">
    <property type="entry name" value="DUF359"/>
    <property type="match status" value="1"/>
</dbReference>
<dbReference type="GO" id="GO:0016301">
    <property type="term" value="F:kinase activity"/>
    <property type="evidence" value="ECO:0007669"/>
    <property type="project" value="InterPro"/>
</dbReference>
<evidence type="ECO:0000259" key="3">
    <source>
        <dbReference type="Pfam" id="PF01467"/>
    </source>
</evidence>
<keyword evidence="2" id="KW-0342">GTP-binding</keyword>
<gene>
    <name evidence="4" type="ORF">UR67_C0003G0115</name>
</gene>
<dbReference type="InterPro" id="IPR014729">
    <property type="entry name" value="Rossmann-like_a/b/a_fold"/>
</dbReference>
<dbReference type="EMBL" id="LBQB01000003">
    <property type="protein sequence ID" value="KKP69835.1"/>
    <property type="molecule type" value="Genomic_DNA"/>
</dbReference>
<evidence type="ECO:0000256" key="1">
    <source>
        <dbReference type="ARBA" id="ARBA00022741"/>
    </source>
</evidence>
<dbReference type="Proteomes" id="UP000034581">
    <property type="component" value="Unassembled WGS sequence"/>
</dbReference>
<evidence type="ECO:0000313" key="5">
    <source>
        <dbReference type="Proteomes" id="UP000034581"/>
    </source>
</evidence>
<dbReference type="Gene3D" id="3.40.50.620">
    <property type="entry name" value="HUPs"/>
    <property type="match status" value="1"/>
</dbReference>
<dbReference type="PATRIC" id="fig|1618350.3.peg.621"/>
<proteinExistence type="inferred from homology"/>
<dbReference type="GO" id="GO:0015937">
    <property type="term" value="P:coenzyme A biosynthetic process"/>
    <property type="evidence" value="ECO:0007669"/>
    <property type="project" value="InterPro"/>
</dbReference>
<protein>
    <recommendedName>
        <fullName evidence="3">Cytidyltransferase-like domain-containing protein</fullName>
    </recommendedName>
</protein>
<evidence type="ECO:0000256" key="2">
    <source>
        <dbReference type="ARBA" id="ARBA00023134"/>
    </source>
</evidence>
<sequence>MKQFKLVALGGTFDHLHNGHKSLFTKAFSVSERVIIGITSDEFISGKVLPKQIQSFNIRKTQLLDYLKFHYSENRFQIIELTDIYGPTLSDDRIEALVIGPKTMEGAKKINEVRLKQGKQKLKIIEAEFIKSEDHKYLSSTRIRKGEINRHGDIYAHLFNSNIRVTESFRKYLQQIHGKIITNYNEFPHSISKTQFPIVWVGDSAGEFFIKNKLSFTLGIFDLKTERKPNFFFQDLLQRQQIDRVLNKSGIIQHRLYQTIQNVIQEQKQYLYVQGEEDLAVIPLILLLPLNSFIFYGLKDTGLIMIEVTEDKKEEVTKRLKSCRI</sequence>
<reference evidence="4 5" key="1">
    <citation type="journal article" date="2015" name="Nature">
        <title>rRNA introns, odd ribosomes, and small enigmatic genomes across a large radiation of phyla.</title>
        <authorList>
            <person name="Brown C.T."/>
            <person name="Hug L.A."/>
            <person name="Thomas B.C."/>
            <person name="Sharon I."/>
            <person name="Castelle C.J."/>
            <person name="Singh A."/>
            <person name="Wilkins M.J."/>
            <person name="Williams K.H."/>
            <person name="Banfield J.F."/>
        </authorList>
    </citation>
    <scope>NUCLEOTIDE SEQUENCE [LARGE SCALE GENOMIC DNA]</scope>
</reference>
<dbReference type="STRING" id="1618350.UR67_C0003G0115"/>
<organism evidence="4 5">
    <name type="scientific">candidate division CPR3 bacterium GW2011_GWF2_35_18</name>
    <dbReference type="NCBI Taxonomy" id="1618350"/>
    <lineage>
        <taxon>Bacteria</taxon>
        <taxon>Bacteria division CPR3</taxon>
    </lineage>
</organism>
<dbReference type="InterPro" id="IPR007164">
    <property type="entry name" value="GTP-dep_dephospho-CoA_kin"/>
</dbReference>
<dbReference type="InterPro" id="IPR004821">
    <property type="entry name" value="Cyt_trans-like"/>
</dbReference>
<accession>A0A0G0E3G5</accession>
<dbReference type="Pfam" id="PF01467">
    <property type="entry name" value="CTP_transf_like"/>
    <property type="match status" value="1"/>
</dbReference>
<dbReference type="PANTHER" id="PTHR40732">
    <property type="entry name" value="UPF0218 PROTEIN TK1697"/>
    <property type="match status" value="1"/>
</dbReference>
<dbReference type="NCBIfam" id="TIGR00125">
    <property type="entry name" value="cyt_tran_rel"/>
    <property type="match status" value="1"/>
</dbReference>
<keyword evidence="1" id="KW-0547">Nucleotide-binding</keyword>
<dbReference type="HAMAP" id="MF_00590">
    <property type="entry name" value="Dephospho_CoA_kinase_GTP_dep"/>
    <property type="match status" value="1"/>
</dbReference>
<evidence type="ECO:0000313" key="4">
    <source>
        <dbReference type="EMBL" id="KKP69835.1"/>
    </source>
</evidence>
<dbReference type="GO" id="GO:0005525">
    <property type="term" value="F:GTP binding"/>
    <property type="evidence" value="ECO:0007669"/>
    <property type="project" value="UniProtKB-KW"/>
</dbReference>
<dbReference type="SUPFAM" id="SSF52374">
    <property type="entry name" value="Nucleotidylyl transferase"/>
    <property type="match status" value="1"/>
</dbReference>
<feature type="domain" description="Cytidyltransferase-like" evidence="3">
    <location>
        <begin position="9"/>
        <end position="145"/>
    </location>
</feature>
<dbReference type="PANTHER" id="PTHR40732:SF1">
    <property type="entry name" value="GTP-DEPENDENT DEPHOSPHO-COA KINASE"/>
    <property type="match status" value="1"/>
</dbReference>
<dbReference type="AlphaFoldDB" id="A0A0G0E3G5"/>